<feature type="transmembrane region" description="Helical" evidence="1">
    <location>
        <begin position="117"/>
        <end position="135"/>
    </location>
</feature>
<reference evidence="2 3" key="1">
    <citation type="submission" date="2019-08" db="EMBL/GenBank/DDBJ databases">
        <title>In-depth cultivation of the pig gut microbiome towards novel bacterial diversity and tailored functional studies.</title>
        <authorList>
            <person name="Wylensek D."/>
            <person name="Hitch T.C.A."/>
            <person name="Clavel T."/>
        </authorList>
    </citation>
    <scope>NUCLEOTIDE SEQUENCE [LARGE SCALE GENOMIC DNA]</scope>
    <source>
        <strain evidence="2 3">RF-GAM-744-WT-7</strain>
    </source>
</reference>
<name>A0A7K0K207_9ACTO</name>
<feature type="transmembrane region" description="Helical" evidence="1">
    <location>
        <begin position="27"/>
        <end position="51"/>
    </location>
</feature>
<keyword evidence="1" id="KW-0812">Transmembrane</keyword>
<gene>
    <name evidence="2" type="ORF">FYJ63_04590</name>
</gene>
<dbReference type="Proteomes" id="UP000442535">
    <property type="component" value="Unassembled WGS sequence"/>
</dbReference>
<dbReference type="RefSeq" id="WP_154544232.1">
    <property type="nucleotide sequence ID" value="NZ_JAQYQY010000005.1"/>
</dbReference>
<organism evidence="2 3">
    <name type="scientific">Mobiluncus porci</name>
    <dbReference type="NCBI Taxonomy" id="2652278"/>
    <lineage>
        <taxon>Bacteria</taxon>
        <taxon>Bacillati</taxon>
        <taxon>Actinomycetota</taxon>
        <taxon>Actinomycetes</taxon>
        <taxon>Actinomycetales</taxon>
        <taxon>Actinomycetaceae</taxon>
        <taxon>Mobiluncus</taxon>
    </lineage>
</organism>
<dbReference type="InterPro" id="IPR036259">
    <property type="entry name" value="MFS_trans_sf"/>
</dbReference>
<dbReference type="AlphaFoldDB" id="A0A7K0K207"/>
<evidence type="ECO:0000313" key="3">
    <source>
        <dbReference type="Proteomes" id="UP000442535"/>
    </source>
</evidence>
<dbReference type="EMBL" id="VUMY01000006">
    <property type="protein sequence ID" value="MST49513.1"/>
    <property type="molecule type" value="Genomic_DNA"/>
</dbReference>
<proteinExistence type="predicted"/>
<keyword evidence="1" id="KW-1133">Transmembrane helix</keyword>
<evidence type="ECO:0000256" key="1">
    <source>
        <dbReference type="SAM" id="Phobius"/>
    </source>
</evidence>
<evidence type="ECO:0000313" key="2">
    <source>
        <dbReference type="EMBL" id="MST49513.1"/>
    </source>
</evidence>
<sequence length="156" mass="16633">MTEKNAGAKPATSRPEKQSLWRSTADIWPFLLGMFLCGLASYFLTFAGSAYVQPNSLTTAATVTLLASGACVIATAFGLLHLGFHCSARAAWGIGAIASGILTVAAFFVGGRVLSPGFVFCLILVFLCLPGFGLGRLSDEYRSQFPDRPKFLGDWE</sequence>
<keyword evidence="3" id="KW-1185">Reference proteome</keyword>
<feature type="transmembrane region" description="Helical" evidence="1">
    <location>
        <begin position="57"/>
        <end position="80"/>
    </location>
</feature>
<accession>A0A7K0K207</accession>
<comment type="caution">
    <text evidence="2">The sequence shown here is derived from an EMBL/GenBank/DDBJ whole genome shotgun (WGS) entry which is preliminary data.</text>
</comment>
<keyword evidence="1" id="KW-0472">Membrane</keyword>
<protein>
    <submittedName>
        <fullName evidence="2">Uncharacterized protein</fullName>
    </submittedName>
</protein>
<feature type="transmembrane region" description="Helical" evidence="1">
    <location>
        <begin position="92"/>
        <end position="111"/>
    </location>
</feature>
<dbReference type="SUPFAM" id="SSF103473">
    <property type="entry name" value="MFS general substrate transporter"/>
    <property type="match status" value="1"/>
</dbReference>